<gene>
    <name evidence="1" type="ORF">L1987_53218</name>
</gene>
<reference evidence="1 2" key="2">
    <citation type="journal article" date="2022" name="Mol. Ecol. Resour.">
        <title>The genomes of chicory, endive, great burdock and yacon provide insights into Asteraceae paleo-polyploidization history and plant inulin production.</title>
        <authorList>
            <person name="Fan W."/>
            <person name="Wang S."/>
            <person name="Wang H."/>
            <person name="Wang A."/>
            <person name="Jiang F."/>
            <person name="Liu H."/>
            <person name="Zhao H."/>
            <person name="Xu D."/>
            <person name="Zhang Y."/>
        </authorList>
    </citation>
    <scope>NUCLEOTIDE SEQUENCE [LARGE SCALE GENOMIC DNA]</scope>
    <source>
        <strain evidence="2">cv. Yunnan</strain>
        <tissue evidence="1">Leaves</tissue>
    </source>
</reference>
<protein>
    <submittedName>
        <fullName evidence="1">Uncharacterized protein</fullName>
    </submittedName>
</protein>
<proteinExistence type="predicted"/>
<dbReference type="EMBL" id="CM042034">
    <property type="protein sequence ID" value="KAI3762777.1"/>
    <property type="molecule type" value="Genomic_DNA"/>
</dbReference>
<organism evidence="1 2">
    <name type="scientific">Smallanthus sonchifolius</name>
    <dbReference type="NCBI Taxonomy" id="185202"/>
    <lineage>
        <taxon>Eukaryota</taxon>
        <taxon>Viridiplantae</taxon>
        <taxon>Streptophyta</taxon>
        <taxon>Embryophyta</taxon>
        <taxon>Tracheophyta</taxon>
        <taxon>Spermatophyta</taxon>
        <taxon>Magnoliopsida</taxon>
        <taxon>eudicotyledons</taxon>
        <taxon>Gunneridae</taxon>
        <taxon>Pentapetalae</taxon>
        <taxon>asterids</taxon>
        <taxon>campanulids</taxon>
        <taxon>Asterales</taxon>
        <taxon>Asteraceae</taxon>
        <taxon>Asteroideae</taxon>
        <taxon>Heliantheae alliance</taxon>
        <taxon>Millerieae</taxon>
        <taxon>Smallanthus</taxon>
    </lineage>
</organism>
<comment type="caution">
    <text evidence="1">The sequence shown here is derived from an EMBL/GenBank/DDBJ whole genome shotgun (WGS) entry which is preliminary data.</text>
</comment>
<accession>A0ACB9EWH5</accession>
<reference evidence="2" key="1">
    <citation type="journal article" date="2022" name="Mol. Ecol. Resour.">
        <title>The genomes of chicory, endive, great burdock and yacon provide insights into Asteraceae palaeo-polyploidization history and plant inulin production.</title>
        <authorList>
            <person name="Fan W."/>
            <person name="Wang S."/>
            <person name="Wang H."/>
            <person name="Wang A."/>
            <person name="Jiang F."/>
            <person name="Liu H."/>
            <person name="Zhao H."/>
            <person name="Xu D."/>
            <person name="Zhang Y."/>
        </authorList>
    </citation>
    <scope>NUCLEOTIDE SEQUENCE [LARGE SCALE GENOMIC DNA]</scope>
    <source>
        <strain evidence="2">cv. Yunnan</strain>
    </source>
</reference>
<dbReference type="Proteomes" id="UP001056120">
    <property type="component" value="Linkage Group LG17"/>
</dbReference>
<evidence type="ECO:0000313" key="1">
    <source>
        <dbReference type="EMBL" id="KAI3762777.1"/>
    </source>
</evidence>
<sequence>MYIRRRDNESIDDFITHYNMEALQIGGVSEDFMKVGFIQGARSKELIRYLTGRDGMPKTWSEIMTATKIFAWTEKALSNQSVTEKKEHRDTSHVSVKSSEKRTKVIDFLVLPVNSEHNVILGREALVMFNAIPSTAHRAIGFPTPTGVAIIWAGIECATTEGFRPAKSLRPSETSVPEKWILNPIFPEQPITIGATISHGMREHLKQLLTKYADVFAWQICREYLDQWWSTVCKLTKP</sequence>
<keyword evidence="2" id="KW-1185">Reference proteome</keyword>
<name>A0ACB9EWH5_9ASTR</name>
<evidence type="ECO:0000313" key="2">
    <source>
        <dbReference type="Proteomes" id="UP001056120"/>
    </source>
</evidence>